<dbReference type="InterPro" id="IPR039422">
    <property type="entry name" value="MarR/SlyA-like"/>
</dbReference>
<dbReference type="CDD" id="cd00090">
    <property type="entry name" value="HTH_ARSR"/>
    <property type="match status" value="1"/>
</dbReference>
<evidence type="ECO:0000313" key="2">
    <source>
        <dbReference type="EMBL" id="SEH40272.1"/>
    </source>
</evidence>
<dbReference type="RefSeq" id="WP_211656759.1">
    <property type="nucleotide sequence ID" value="NZ_FNWO01000008.1"/>
</dbReference>
<dbReference type="PROSITE" id="PS50995">
    <property type="entry name" value="HTH_MARR_2"/>
    <property type="match status" value="1"/>
</dbReference>
<keyword evidence="3" id="KW-1185">Reference proteome</keyword>
<organism evidence="2 3">
    <name type="scientific">Magnetospirillum fulvum</name>
    <name type="common">Rhodospirillum fulvum</name>
    <dbReference type="NCBI Taxonomy" id="1082"/>
    <lineage>
        <taxon>Bacteria</taxon>
        <taxon>Pseudomonadati</taxon>
        <taxon>Pseudomonadota</taxon>
        <taxon>Alphaproteobacteria</taxon>
        <taxon>Rhodospirillales</taxon>
        <taxon>Rhodospirillaceae</taxon>
        <taxon>Magnetospirillum</taxon>
    </lineage>
</organism>
<dbReference type="GO" id="GO:0003677">
    <property type="term" value="F:DNA binding"/>
    <property type="evidence" value="ECO:0007669"/>
    <property type="project" value="UniProtKB-KW"/>
</dbReference>
<feature type="domain" description="HTH marR-type" evidence="1">
    <location>
        <begin position="8"/>
        <end position="141"/>
    </location>
</feature>
<reference evidence="3" key="1">
    <citation type="submission" date="2016-10" db="EMBL/GenBank/DDBJ databases">
        <authorList>
            <person name="Varghese N."/>
            <person name="Submissions S."/>
        </authorList>
    </citation>
    <scope>NUCLEOTIDE SEQUENCE [LARGE SCALE GENOMIC DNA]</scope>
    <source>
        <strain evidence="3">DSM 13234</strain>
    </source>
</reference>
<dbReference type="PANTHER" id="PTHR33164:SF43">
    <property type="entry name" value="HTH-TYPE TRANSCRIPTIONAL REPRESSOR YETL"/>
    <property type="match status" value="1"/>
</dbReference>
<dbReference type="PANTHER" id="PTHR33164">
    <property type="entry name" value="TRANSCRIPTIONAL REGULATOR, MARR FAMILY"/>
    <property type="match status" value="1"/>
</dbReference>
<evidence type="ECO:0000313" key="3">
    <source>
        <dbReference type="Proteomes" id="UP000182983"/>
    </source>
</evidence>
<dbReference type="Pfam" id="PF12802">
    <property type="entry name" value="MarR_2"/>
    <property type="match status" value="1"/>
</dbReference>
<dbReference type="InterPro" id="IPR000835">
    <property type="entry name" value="HTH_MarR-typ"/>
</dbReference>
<name>A0A1H6I182_MAGFU</name>
<dbReference type="GO" id="GO:0006950">
    <property type="term" value="P:response to stress"/>
    <property type="evidence" value="ECO:0007669"/>
    <property type="project" value="TreeGrafter"/>
</dbReference>
<accession>A0A1H6I182</accession>
<dbReference type="EMBL" id="FNWO01000008">
    <property type="protein sequence ID" value="SEH40272.1"/>
    <property type="molecule type" value="Genomic_DNA"/>
</dbReference>
<dbReference type="AlphaFoldDB" id="A0A1H6I182"/>
<dbReference type="Proteomes" id="UP000182983">
    <property type="component" value="Unassembled WGS sequence"/>
</dbReference>
<dbReference type="InterPro" id="IPR036390">
    <property type="entry name" value="WH_DNA-bd_sf"/>
</dbReference>
<keyword evidence="2" id="KW-0238">DNA-binding</keyword>
<evidence type="ECO:0000259" key="1">
    <source>
        <dbReference type="PROSITE" id="PS50995"/>
    </source>
</evidence>
<dbReference type="GO" id="GO:0003700">
    <property type="term" value="F:DNA-binding transcription factor activity"/>
    <property type="evidence" value="ECO:0007669"/>
    <property type="project" value="InterPro"/>
</dbReference>
<gene>
    <name evidence="2" type="ORF">SAMN04244559_02123</name>
</gene>
<dbReference type="Gene3D" id="1.10.10.10">
    <property type="entry name" value="Winged helix-like DNA-binding domain superfamily/Winged helix DNA-binding domain"/>
    <property type="match status" value="1"/>
</dbReference>
<proteinExistence type="predicted"/>
<protein>
    <submittedName>
        <fullName evidence="2">DNA-binding transcriptional regulator, MarR family</fullName>
    </submittedName>
</protein>
<dbReference type="InterPro" id="IPR036388">
    <property type="entry name" value="WH-like_DNA-bd_sf"/>
</dbReference>
<dbReference type="SUPFAM" id="SSF46785">
    <property type="entry name" value="Winged helix' DNA-binding domain"/>
    <property type="match status" value="1"/>
</dbReference>
<dbReference type="SMART" id="SM00347">
    <property type="entry name" value="HTH_MARR"/>
    <property type="match status" value="1"/>
</dbReference>
<dbReference type="InterPro" id="IPR011991">
    <property type="entry name" value="ArsR-like_HTH"/>
</dbReference>
<sequence>MTTTAQTLTDLMLSVFRVNGRLLEKGDRLVAGLSLTSARWQVLGAIALAERPVPAPQIAEIMGITRQGAQKQLNLLVEEGIVVRAPNPFHERSPLYSLTDAGIRAWREAERLCALWTEDLSPFFSAEEAETALKVLTELHRRLNRPLPTDPVAP</sequence>